<sequence length="317" mass="34219">MDAMTLRLLVEPQQGTTYDAVCAFAQRAEQLGFEALMTSDHLVRIGDGSPGPGPLHAWTLLAGLARDTHRIRLGTMMSAVTFHHASVLALTAAQVDVMSGGRLELGLGAAWYEREHQAYGIPLPSVTERFSRLEETLEVIRRLWTAPPGAEVTYQGRHIHLDRCPALPRPHQTPHPPLLVGGLGKRWTPRLAARYAHEFNAPFTTPEQVRAAARRVAAACEETGRDPREITVSASLVLCPGGDRTTLARRVADTGEPAAEIAGFGAVGSAKQVAEVLGAYRDAGAVRCYAQINNPLDLELLDDLAEVAELAGLPLPR</sequence>
<evidence type="ECO:0000259" key="5">
    <source>
        <dbReference type="Pfam" id="PF00296"/>
    </source>
</evidence>
<evidence type="ECO:0000256" key="4">
    <source>
        <dbReference type="ARBA" id="ARBA00023033"/>
    </source>
</evidence>
<dbReference type="EMBL" id="KT318878">
    <property type="protein sequence ID" value="AKT74172.1"/>
    <property type="molecule type" value="Genomic_DNA"/>
</dbReference>
<dbReference type="AlphaFoldDB" id="A0A0K1H2P0"/>
<dbReference type="PANTHER" id="PTHR42847">
    <property type="entry name" value="ALKANESULFONATE MONOOXYGENASE"/>
    <property type="match status" value="1"/>
</dbReference>
<dbReference type="InterPro" id="IPR036661">
    <property type="entry name" value="Luciferase-like_sf"/>
</dbReference>
<dbReference type="Gene3D" id="3.20.20.30">
    <property type="entry name" value="Luciferase-like domain"/>
    <property type="match status" value="1"/>
</dbReference>
<dbReference type="InterPro" id="IPR050172">
    <property type="entry name" value="SsuD_RutA_monooxygenase"/>
</dbReference>
<dbReference type="SMR" id="A0A0K1H2P0"/>
<evidence type="ECO:0000313" key="6">
    <source>
        <dbReference type="EMBL" id="AKT74172.1"/>
    </source>
</evidence>
<accession>A0A0K1H2P0</accession>
<protein>
    <submittedName>
        <fullName evidence="6">Putative reductase</fullName>
    </submittedName>
</protein>
<name>A0A0K1H2P0_9ACTN</name>
<gene>
    <name evidence="6" type="primary">kasP</name>
</gene>
<keyword evidence="4" id="KW-0503">Monooxygenase</keyword>
<dbReference type="NCBIfam" id="TIGR03560">
    <property type="entry name" value="F420_Rv1855c"/>
    <property type="match status" value="1"/>
</dbReference>
<keyword evidence="1" id="KW-0285">Flavoprotein</keyword>
<dbReference type="PANTHER" id="PTHR42847:SF4">
    <property type="entry name" value="ALKANESULFONATE MONOOXYGENASE-RELATED"/>
    <property type="match status" value="1"/>
</dbReference>
<dbReference type="GO" id="GO:0008726">
    <property type="term" value="F:alkanesulfonate monooxygenase activity"/>
    <property type="evidence" value="ECO:0007669"/>
    <property type="project" value="TreeGrafter"/>
</dbReference>
<organism evidence="6">
    <name type="scientific">Streptomyces microaureus</name>
    <dbReference type="NCBI Taxonomy" id="1689400"/>
    <lineage>
        <taxon>Bacteria</taxon>
        <taxon>Bacillati</taxon>
        <taxon>Actinomycetota</taxon>
        <taxon>Actinomycetes</taxon>
        <taxon>Kitasatosporales</taxon>
        <taxon>Streptomycetaceae</taxon>
        <taxon>Streptomyces</taxon>
    </lineage>
</organism>
<keyword evidence="3" id="KW-0560">Oxidoreductase</keyword>
<evidence type="ECO:0000256" key="1">
    <source>
        <dbReference type="ARBA" id="ARBA00022630"/>
    </source>
</evidence>
<dbReference type="SUPFAM" id="SSF51679">
    <property type="entry name" value="Bacterial luciferase-like"/>
    <property type="match status" value="1"/>
</dbReference>
<evidence type="ECO:0000256" key="2">
    <source>
        <dbReference type="ARBA" id="ARBA00022643"/>
    </source>
</evidence>
<dbReference type="Pfam" id="PF00296">
    <property type="entry name" value="Bac_luciferase"/>
    <property type="match status" value="1"/>
</dbReference>
<evidence type="ECO:0000256" key="3">
    <source>
        <dbReference type="ARBA" id="ARBA00023002"/>
    </source>
</evidence>
<keyword evidence="2" id="KW-0288">FMN</keyword>
<dbReference type="InterPro" id="IPR019952">
    <property type="entry name" value="F420_OxRdatse_Rv1855c_pred"/>
</dbReference>
<dbReference type="GO" id="GO:0046306">
    <property type="term" value="P:alkanesulfonate catabolic process"/>
    <property type="evidence" value="ECO:0007669"/>
    <property type="project" value="TreeGrafter"/>
</dbReference>
<proteinExistence type="predicted"/>
<reference evidence="6" key="1">
    <citation type="journal article" date="2016" name="Appl. Microbiol. Biotechnol.">
        <title>Identification and engineering of regulation-related genes toward improved kasugamycin production.</title>
        <authorList>
            <person name="Zhu C."/>
            <person name="Kang Q."/>
            <person name="Bai L."/>
            <person name="Cheng L."/>
            <person name="Deng Z."/>
        </authorList>
    </citation>
    <scope>NUCLEOTIDE SEQUENCE</scope>
    <source>
        <strain evidence="6">XM301</strain>
    </source>
</reference>
<feature type="domain" description="Luciferase-like" evidence="5">
    <location>
        <begin position="11"/>
        <end position="248"/>
    </location>
</feature>
<dbReference type="InterPro" id="IPR011251">
    <property type="entry name" value="Luciferase-like_dom"/>
</dbReference>